<organism evidence="1 2">
    <name type="scientific">Paramecium sonneborni</name>
    <dbReference type="NCBI Taxonomy" id="65129"/>
    <lineage>
        <taxon>Eukaryota</taxon>
        <taxon>Sar</taxon>
        <taxon>Alveolata</taxon>
        <taxon>Ciliophora</taxon>
        <taxon>Intramacronucleata</taxon>
        <taxon>Oligohymenophorea</taxon>
        <taxon>Peniculida</taxon>
        <taxon>Parameciidae</taxon>
        <taxon>Paramecium</taxon>
    </lineage>
</organism>
<comment type="caution">
    <text evidence="1">The sequence shown here is derived from an EMBL/GenBank/DDBJ whole genome shotgun (WGS) entry which is preliminary data.</text>
</comment>
<dbReference type="Proteomes" id="UP000692954">
    <property type="component" value="Unassembled WGS sequence"/>
</dbReference>
<protein>
    <submittedName>
        <fullName evidence="1">Uncharacterized protein</fullName>
    </submittedName>
</protein>
<proteinExistence type="predicted"/>
<evidence type="ECO:0000313" key="2">
    <source>
        <dbReference type="Proteomes" id="UP000692954"/>
    </source>
</evidence>
<dbReference type="AlphaFoldDB" id="A0A8S1KE14"/>
<keyword evidence="2" id="KW-1185">Reference proteome</keyword>
<gene>
    <name evidence="1" type="ORF">PSON_ATCC_30995.1.T0050317</name>
</gene>
<accession>A0A8S1KE14</accession>
<dbReference type="OrthoDB" id="303890at2759"/>
<evidence type="ECO:0000313" key="1">
    <source>
        <dbReference type="EMBL" id="CAD8051032.1"/>
    </source>
</evidence>
<name>A0A8S1KE14_9CILI</name>
<reference evidence="1" key="1">
    <citation type="submission" date="2021-01" db="EMBL/GenBank/DDBJ databases">
        <authorList>
            <consortium name="Genoscope - CEA"/>
            <person name="William W."/>
        </authorList>
    </citation>
    <scope>NUCLEOTIDE SEQUENCE</scope>
</reference>
<sequence>MMYYIVFSNEDLYFNCSLINNITQCLKASNFCYVVEANVTYLSVENKIEGVILDEVNDVCMNLNFFTVCDQLYTEKSCKLGNCVWDPIYEQCFKWDSAPCSSYPKSICQWNHGCEIINQTKFLYLNQNYTLMNDVDTIQNDGRRIGTWLYEFGLIIDVLQIETDKEEYKFTKCTLKNRCEQIQIIDYNQADYECYISDLNCYFDIQEGKCKKLSAQTQCELIKWDSQCNSGTVSCIWINKQCQMYNKAAISCAQLDQSRCLNNENCYLQNFKCIPYLSCFDFSTKIGCDESSFFCYFDEFEKSCKQLTRNIQCKMIGAKNCKEFKYCNYNQNNNNCEEIHQDFYCQKFVKDDCPNKNNVQTIECLWNDNLQICNWNYQSQNCNTKTNINCDSLTCYYDDVLDKCSTINLNTPCEFLGQISCKQQNLCQWSKSRNQCLSIFDFNCEDLLTKFCLYSEKCFLEDQICKTRKQCKDNESIIDCQDDSNLNCYFDYNLKKCRRVTIYTACNLIFNKFQCNQAICSWVNNKCESIEKVSCKQIGIHNCIYSSKCLLQNNQCISLDICEENNGNSDGCEKDKNHCFYNTNTQICKHIDGTTDCNSLNGADNCNYAHCTLIHLENYKLQCIQYEYAECAWLSQEYCNFGQCTWDQNRCISYPINKFIENPEQDNQEQNQLIPDNIDSHNLLIFINLLIIILE</sequence>
<dbReference type="EMBL" id="CAJJDN010000005">
    <property type="protein sequence ID" value="CAD8051032.1"/>
    <property type="molecule type" value="Genomic_DNA"/>
</dbReference>